<feature type="signal peptide" evidence="1">
    <location>
        <begin position="1"/>
        <end position="22"/>
    </location>
</feature>
<gene>
    <name evidence="3" type="ORF">MFIFM68171_00924</name>
</gene>
<comment type="caution">
    <text evidence="3">The sequence shown here is derived from an EMBL/GenBank/DDBJ whole genome shotgun (WGS) entry which is preliminary data.</text>
</comment>
<dbReference type="SUPFAM" id="SSF51322">
    <property type="entry name" value="Cyanovirin-N"/>
    <property type="match status" value="1"/>
</dbReference>
<dbReference type="GeneID" id="98171669"/>
<protein>
    <recommendedName>
        <fullName evidence="2">Cyanovirin-N domain-containing protein</fullName>
    </recommendedName>
</protein>
<dbReference type="Gene3D" id="2.30.60.10">
    <property type="entry name" value="Cyanovirin-N"/>
    <property type="match status" value="1"/>
</dbReference>
<keyword evidence="4" id="KW-1185">Reference proteome</keyword>
<proteinExistence type="predicted"/>
<dbReference type="SMART" id="SM01111">
    <property type="entry name" value="CVNH"/>
    <property type="match status" value="1"/>
</dbReference>
<feature type="chain" id="PRO_5045120966" description="Cyanovirin-N domain-containing protein" evidence="1">
    <location>
        <begin position="23"/>
        <end position="218"/>
    </location>
</feature>
<feature type="domain" description="Cyanovirin-N" evidence="2">
    <location>
        <begin position="23"/>
        <end position="134"/>
    </location>
</feature>
<name>A0ABQ0FYY4_9PEZI</name>
<evidence type="ECO:0000256" key="1">
    <source>
        <dbReference type="SAM" id="SignalP"/>
    </source>
</evidence>
<dbReference type="RefSeq" id="XP_070912447.1">
    <property type="nucleotide sequence ID" value="XM_071056346.1"/>
</dbReference>
<dbReference type="InterPro" id="IPR011058">
    <property type="entry name" value="Cyanovirin-N"/>
</dbReference>
<reference evidence="3 4" key="1">
    <citation type="submission" date="2024-09" db="EMBL/GenBank/DDBJ databases">
        <title>Itraconazole resistance in Madurella fahalii resulting from another homologue of gene encoding cytochrome P450 14-alpha sterol demethylase (CYP51).</title>
        <authorList>
            <person name="Yoshioka I."/>
            <person name="Fahal A.H."/>
            <person name="Kaneko S."/>
            <person name="Yaguchi T."/>
        </authorList>
    </citation>
    <scope>NUCLEOTIDE SEQUENCE [LARGE SCALE GENOMIC DNA]</scope>
    <source>
        <strain evidence="3 4">IFM 68171</strain>
    </source>
</reference>
<organism evidence="3 4">
    <name type="scientific">Madurella fahalii</name>
    <dbReference type="NCBI Taxonomy" id="1157608"/>
    <lineage>
        <taxon>Eukaryota</taxon>
        <taxon>Fungi</taxon>
        <taxon>Dikarya</taxon>
        <taxon>Ascomycota</taxon>
        <taxon>Pezizomycotina</taxon>
        <taxon>Sordariomycetes</taxon>
        <taxon>Sordariomycetidae</taxon>
        <taxon>Sordariales</taxon>
        <taxon>Sordariales incertae sedis</taxon>
        <taxon>Madurella</taxon>
    </lineage>
</organism>
<keyword evidence="1" id="KW-0732">Signal</keyword>
<dbReference type="Pfam" id="PF08881">
    <property type="entry name" value="CVNH"/>
    <property type="match status" value="1"/>
</dbReference>
<dbReference type="EMBL" id="BAAFSV010000001">
    <property type="protein sequence ID" value="GAB1310714.1"/>
    <property type="molecule type" value="Genomic_DNA"/>
</dbReference>
<dbReference type="Proteomes" id="UP001628179">
    <property type="component" value="Unassembled WGS sequence"/>
</dbReference>
<accession>A0ABQ0FYY4</accession>
<sequence>MQLNHLALVFTMAATQLWMVAADYSDSCGPRAGNGKCCKIGATSQPWVFMVCDCKNIAGNWGAAPLEFNKCFSNSDGNLWLTPNGNFGYSCDSYSFDYFQNTFTTRCQRLDGSWKWNTVGLSGIVENTNGRLECAGVLGSLVQTDITACSNQWTPKRDLEGGLLGAREDGNATSALSSETVLPMGTPLPQVARPSTFATVVATPSSAPENATSVDLTD</sequence>
<dbReference type="InterPro" id="IPR036673">
    <property type="entry name" value="Cyanovirin-N_sf"/>
</dbReference>
<evidence type="ECO:0000259" key="2">
    <source>
        <dbReference type="SMART" id="SM01111"/>
    </source>
</evidence>
<evidence type="ECO:0000313" key="3">
    <source>
        <dbReference type="EMBL" id="GAB1310714.1"/>
    </source>
</evidence>
<evidence type="ECO:0000313" key="4">
    <source>
        <dbReference type="Proteomes" id="UP001628179"/>
    </source>
</evidence>